<keyword evidence="1" id="KW-0472">Membrane</keyword>
<protein>
    <submittedName>
        <fullName evidence="2">Uncharacterized protein</fullName>
    </submittedName>
</protein>
<evidence type="ECO:0000313" key="2">
    <source>
        <dbReference type="EMBL" id="RBO95192.1"/>
    </source>
</evidence>
<reference evidence="2 3" key="1">
    <citation type="submission" date="2018-06" db="EMBL/GenBank/DDBJ databases">
        <title>Genomic Encyclopedia of Type Strains, Phase IV (KMG-IV): sequencing the most valuable type-strain genomes for metagenomic binning, comparative biology and taxonomic classification.</title>
        <authorList>
            <person name="Goeker M."/>
        </authorList>
    </citation>
    <scope>NUCLEOTIDE SEQUENCE [LARGE SCALE GENOMIC DNA]</scope>
    <source>
        <strain evidence="2 3">DSM 15140</strain>
    </source>
</reference>
<feature type="transmembrane region" description="Helical" evidence="1">
    <location>
        <begin position="29"/>
        <end position="49"/>
    </location>
</feature>
<dbReference type="EMBL" id="QNRI01000009">
    <property type="protein sequence ID" value="RBO95192.1"/>
    <property type="molecule type" value="Genomic_DNA"/>
</dbReference>
<proteinExistence type="predicted"/>
<accession>A0A366DYN2</accession>
<name>A0A366DYN2_9BACI</name>
<gene>
    <name evidence="2" type="ORF">DES48_10929</name>
</gene>
<organism evidence="2 3">
    <name type="scientific">Paraliobacillus ryukyuensis</name>
    <dbReference type="NCBI Taxonomy" id="200904"/>
    <lineage>
        <taxon>Bacteria</taxon>
        <taxon>Bacillati</taxon>
        <taxon>Bacillota</taxon>
        <taxon>Bacilli</taxon>
        <taxon>Bacillales</taxon>
        <taxon>Bacillaceae</taxon>
        <taxon>Paraliobacillus</taxon>
    </lineage>
</organism>
<evidence type="ECO:0000256" key="1">
    <source>
        <dbReference type="SAM" id="Phobius"/>
    </source>
</evidence>
<feature type="transmembrane region" description="Helical" evidence="1">
    <location>
        <begin position="69"/>
        <end position="88"/>
    </location>
</feature>
<evidence type="ECO:0000313" key="3">
    <source>
        <dbReference type="Proteomes" id="UP000252254"/>
    </source>
</evidence>
<feature type="transmembrane region" description="Helical" evidence="1">
    <location>
        <begin position="109"/>
        <end position="134"/>
    </location>
</feature>
<dbReference type="Proteomes" id="UP000252254">
    <property type="component" value="Unassembled WGS sequence"/>
</dbReference>
<dbReference type="AlphaFoldDB" id="A0A366DYN2"/>
<keyword evidence="1" id="KW-1133">Transmembrane helix</keyword>
<keyword evidence="3" id="KW-1185">Reference proteome</keyword>
<dbReference type="STRING" id="200904.GCA_900168775_03420"/>
<feature type="transmembrane region" description="Helical" evidence="1">
    <location>
        <begin position="6"/>
        <end position="22"/>
    </location>
</feature>
<keyword evidence="1" id="KW-0812">Transmembrane</keyword>
<comment type="caution">
    <text evidence="2">The sequence shown here is derived from an EMBL/GenBank/DDBJ whole genome shotgun (WGS) entry which is preliminary data.</text>
</comment>
<sequence length="135" mass="15812">MYIMKVAAIFIFLVCMFVILRTERKLLKFTGFIYFVLLSIIFMAGIMYISNAYTLFEAPKEGGFNKLGTWVGTFSYLYIIPTFLIIGYKLFKLKNMLFGRTWLRMLMYFVWLVILIGVSLISYAIFVLTFYGFAP</sequence>